<evidence type="ECO:0000256" key="1">
    <source>
        <dbReference type="ARBA" id="ARBA00004651"/>
    </source>
</evidence>
<evidence type="ECO:0000313" key="10">
    <source>
        <dbReference type="Proteomes" id="UP000462055"/>
    </source>
</evidence>
<evidence type="ECO:0000256" key="4">
    <source>
        <dbReference type="ARBA" id="ARBA00022692"/>
    </source>
</evidence>
<dbReference type="Proteomes" id="UP000462055">
    <property type="component" value="Unassembled WGS sequence"/>
</dbReference>
<feature type="transmembrane region" description="Helical" evidence="7">
    <location>
        <begin position="83"/>
        <end position="106"/>
    </location>
</feature>
<dbReference type="InterPro" id="IPR011701">
    <property type="entry name" value="MFS"/>
</dbReference>
<evidence type="ECO:0000313" key="9">
    <source>
        <dbReference type="EMBL" id="MWA03162.1"/>
    </source>
</evidence>
<evidence type="ECO:0000256" key="3">
    <source>
        <dbReference type="ARBA" id="ARBA00022475"/>
    </source>
</evidence>
<dbReference type="PANTHER" id="PTHR42718:SF46">
    <property type="entry name" value="BLR6921 PROTEIN"/>
    <property type="match status" value="1"/>
</dbReference>
<feature type="transmembrane region" description="Helical" evidence="7">
    <location>
        <begin position="446"/>
        <end position="465"/>
    </location>
</feature>
<feature type="transmembrane region" description="Helical" evidence="7">
    <location>
        <begin position="309"/>
        <end position="327"/>
    </location>
</feature>
<feature type="transmembrane region" description="Helical" evidence="7">
    <location>
        <begin position="145"/>
        <end position="164"/>
    </location>
</feature>
<evidence type="ECO:0000256" key="7">
    <source>
        <dbReference type="SAM" id="Phobius"/>
    </source>
</evidence>
<dbReference type="InterPro" id="IPR020846">
    <property type="entry name" value="MFS_dom"/>
</dbReference>
<dbReference type="PROSITE" id="PS50850">
    <property type="entry name" value="MFS"/>
    <property type="match status" value="1"/>
</dbReference>
<feature type="transmembrane region" description="Helical" evidence="7">
    <location>
        <begin position="18"/>
        <end position="39"/>
    </location>
</feature>
<name>A0A6I4MBI8_9ACTN</name>
<evidence type="ECO:0000256" key="2">
    <source>
        <dbReference type="ARBA" id="ARBA00022448"/>
    </source>
</evidence>
<accession>A0A6I4MBI8</accession>
<dbReference type="InterPro" id="IPR036259">
    <property type="entry name" value="MFS_trans_sf"/>
</dbReference>
<dbReference type="Gene3D" id="1.20.1250.20">
    <property type="entry name" value="MFS general substrate transporter like domains"/>
    <property type="match status" value="1"/>
</dbReference>
<organism evidence="9 10">
    <name type="scientific">Actinomadura physcomitrii</name>
    <dbReference type="NCBI Taxonomy" id="2650748"/>
    <lineage>
        <taxon>Bacteria</taxon>
        <taxon>Bacillati</taxon>
        <taxon>Actinomycetota</taxon>
        <taxon>Actinomycetes</taxon>
        <taxon>Streptosporangiales</taxon>
        <taxon>Thermomonosporaceae</taxon>
        <taxon>Actinomadura</taxon>
    </lineage>
</organism>
<keyword evidence="3" id="KW-1003">Cell membrane</keyword>
<keyword evidence="2" id="KW-0813">Transport</keyword>
<evidence type="ECO:0000256" key="6">
    <source>
        <dbReference type="ARBA" id="ARBA00023136"/>
    </source>
</evidence>
<proteinExistence type="predicted"/>
<dbReference type="CDD" id="cd17321">
    <property type="entry name" value="MFS_MMR_MDR_like"/>
    <property type="match status" value="1"/>
</dbReference>
<feature type="transmembrane region" description="Helical" evidence="7">
    <location>
        <begin position="403"/>
        <end position="426"/>
    </location>
</feature>
<feature type="transmembrane region" description="Helical" evidence="7">
    <location>
        <begin position="51"/>
        <end position="71"/>
    </location>
</feature>
<keyword evidence="5 7" id="KW-1133">Transmembrane helix</keyword>
<dbReference type="PANTHER" id="PTHR42718">
    <property type="entry name" value="MAJOR FACILITATOR SUPERFAMILY MULTIDRUG TRANSPORTER MFSC"/>
    <property type="match status" value="1"/>
</dbReference>
<feature type="transmembrane region" description="Helical" evidence="7">
    <location>
        <begin position="233"/>
        <end position="252"/>
    </location>
</feature>
<dbReference type="GO" id="GO:0005886">
    <property type="term" value="C:plasma membrane"/>
    <property type="evidence" value="ECO:0007669"/>
    <property type="project" value="UniProtKB-SubCell"/>
</dbReference>
<keyword evidence="10" id="KW-1185">Reference proteome</keyword>
<feature type="transmembrane region" description="Helical" evidence="7">
    <location>
        <begin position="112"/>
        <end position="133"/>
    </location>
</feature>
<evidence type="ECO:0000259" key="8">
    <source>
        <dbReference type="PROSITE" id="PS50850"/>
    </source>
</evidence>
<comment type="subcellular location">
    <subcellularLocation>
        <location evidence="1">Cell membrane</location>
        <topology evidence="1">Multi-pass membrane protein</topology>
    </subcellularLocation>
</comment>
<reference evidence="9" key="1">
    <citation type="submission" date="2019-12" db="EMBL/GenBank/DDBJ databases">
        <title>Actinomadura physcomitrii sp. nov., a novel actinomycete isolated from moss [Physcomitrium sphaericum (Ludw) Fuernr].</title>
        <authorList>
            <person name="Zhuang X."/>
        </authorList>
    </citation>
    <scope>NUCLEOTIDE SEQUENCE [LARGE SCALE GENOMIC DNA]</scope>
    <source>
        <strain evidence="9">LD22</strain>
    </source>
</reference>
<feature type="transmembrane region" description="Helical" evidence="7">
    <location>
        <begin position="367"/>
        <end position="391"/>
    </location>
</feature>
<sequence length="475" mass="47315">MDVAETAVRTGRSPRPALAVLATGQLMLIVDGTGVAVALPRMRADLGLAGAQLSWVVNGYLVAFGGLLLLCGRLGDLLGRRRVFLGGIAVFTAASAVCGASGSAAVLVVARFVQGVGCAMAGSVITGMAVVLFPEGRERVRAITVIAFVAAGGGSVGALGGGVLTELLGWQWIFLVNVPIGALLLLFGRRTLRPDRGIGWHAGADLLGAALVTAGLMLLVFATGSLGPGGSGAAVTAVPAAAALALLTGFVLRQRRAAAPLLDLSVFRSRTWTGGNALQALFVGAMFGFQYLVTLYLQEVLGLDPLETGLAYLLASAVIGATSLALAERLIVRFGVGRVLPAGLAAGILAFGWLARAPASGTYAADVLPAMLALGVSAGLVLPAATALAMTGASDADSGVRSGVIGTAQQVGGALGLAGMAALAAAGTRHAGASDGPAALTQEYRIGFAAGAVLLALALVIALLLSRDGPAAAQR</sequence>
<dbReference type="Gene3D" id="1.20.1720.10">
    <property type="entry name" value="Multidrug resistance protein D"/>
    <property type="match status" value="1"/>
</dbReference>
<keyword evidence="4 7" id="KW-0812">Transmembrane</keyword>
<feature type="domain" description="Major facilitator superfamily (MFS) profile" evidence="8">
    <location>
        <begin position="17"/>
        <end position="470"/>
    </location>
</feature>
<feature type="transmembrane region" description="Helical" evidence="7">
    <location>
        <begin position="339"/>
        <end position="355"/>
    </location>
</feature>
<dbReference type="SUPFAM" id="SSF103473">
    <property type="entry name" value="MFS general substrate transporter"/>
    <property type="match status" value="1"/>
</dbReference>
<protein>
    <submittedName>
        <fullName evidence="9">MFS transporter</fullName>
    </submittedName>
</protein>
<keyword evidence="6 7" id="KW-0472">Membrane</keyword>
<feature type="transmembrane region" description="Helical" evidence="7">
    <location>
        <begin position="273"/>
        <end position="297"/>
    </location>
</feature>
<feature type="transmembrane region" description="Helical" evidence="7">
    <location>
        <begin position="200"/>
        <end position="221"/>
    </location>
</feature>
<feature type="transmembrane region" description="Helical" evidence="7">
    <location>
        <begin position="170"/>
        <end position="188"/>
    </location>
</feature>
<comment type="caution">
    <text evidence="9">The sequence shown here is derived from an EMBL/GenBank/DDBJ whole genome shotgun (WGS) entry which is preliminary data.</text>
</comment>
<dbReference type="AlphaFoldDB" id="A0A6I4MBI8"/>
<dbReference type="GO" id="GO:0022857">
    <property type="term" value="F:transmembrane transporter activity"/>
    <property type="evidence" value="ECO:0007669"/>
    <property type="project" value="InterPro"/>
</dbReference>
<evidence type="ECO:0000256" key="5">
    <source>
        <dbReference type="ARBA" id="ARBA00022989"/>
    </source>
</evidence>
<dbReference type="Pfam" id="PF07690">
    <property type="entry name" value="MFS_1"/>
    <property type="match status" value="1"/>
</dbReference>
<dbReference type="RefSeq" id="WP_151595711.1">
    <property type="nucleotide sequence ID" value="NZ_WBMS02000018.1"/>
</dbReference>
<gene>
    <name evidence="9" type="ORF">F8568_022845</name>
</gene>
<dbReference type="EMBL" id="WBMS02000018">
    <property type="protein sequence ID" value="MWA03162.1"/>
    <property type="molecule type" value="Genomic_DNA"/>
</dbReference>